<dbReference type="OrthoDB" id="51434at2157"/>
<comment type="cofactor">
    <cofactor evidence="2">
        <name>Mg(2+)</name>
        <dbReference type="ChEBI" id="CHEBI:18420"/>
    </cofactor>
</comment>
<evidence type="ECO:0000256" key="5">
    <source>
        <dbReference type="ARBA" id="ARBA00022842"/>
    </source>
</evidence>
<proteinExistence type="predicted"/>
<gene>
    <name evidence="9" type="ORF">SAMN05216559_2578</name>
</gene>
<dbReference type="InterPro" id="IPR015797">
    <property type="entry name" value="NUDIX_hydrolase-like_dom_sf"/>
</dbReference>
<dbReference type="SUPFAM" id="SSF55811">
    <property type="entry name" value="Nudix"/>
    <property type="match status" value="1"/>
</dbReference>
<keyword evidence="10" id="KW-1185">Reference proteome</keyword>
<dbReference type="STRING" id="767519.SAMN05216559_2578"/>
<dbReference type="Pfam" id="PF00293">
    <property type="entry name" value="NUDIX"/>
    <property type="match status" value="1"/>
</dbReference>
<dbReference type="GO" id="GO:0010945">
    <property type="term" value="F:coenzyme A diphosphatase activity"/>
    <property type="evidence" value="ECO:0007669"/>
    <property type="project" value="InterPro"/>
</dbReference>
<keyword evidence="5" id="KW-0460">Magnesium</keyword>
<dbReference type="PANTHER" id="PTHR12992">
    <property type="entry name" value="NUDIX HYDROLASE"/>
    <property type="match status" value="1"/>
</dbReference>
<evidence type="ECO:0000256" key="6">
    <source>
        <dbReference type="ARBA" id="ARBA00023211"/>
    </source>
</evidence>
<reference evidence="9 10" key="1">
    <citation type="submission" date="2016-10" db="EMBL/GenBank/DDBJ databases">
        <authorList>
            <person name="de Groot N.N."/>
        </authorList>
    </citation>
    <scope>NUCLEOTIDE SEQUENCE [LARGE SCALE GENOMIC DNA]</scope>
    <source>
        <strain evidence="9 10">CGMCC 1.10457</strain>
    </source>
</reference>
<evidence type="ECO:0000256" key="3">
    <source>
        <dbReference type="ARBA" id="ARBA00022723"/>
    </source>
</evidence>
<organism evidence="9 10">
    <name type="scientific">Halomicrobium zhouii</name>
    <dbReference type="NCBI Taxonomy" id="767519"/>
    <lineage>
        <taxon>Archaea</taxon>
        <taxon>Methanobacteriati</taxon>
        <taxon>Methanobacteriota</taxon>
        <taxon>Stenosarchaea group</taxon>
        <taxon>Halobacteria</taxon>
        <taxon>Halobacteriales</taxon>
        <taxon>Haloarculaceae</taxon>
        <taxon>Halomicrobium</taxon>
    </lineage>
</organism>
<keyword evidence="3" id="KW-0479">Metal-binding</keyword>
<evidence type="ECO:0000256" key="4">
    <source>
        <dbReference type="ARBA" id="ARBA00022801"/>
    </source>
</evidence>
<evidence type="ECO:0000256" key="2">
    <source>
        <dbReference type="ARBA" id="ARBA00001946"/>
    </source>
</evidence>
<sequence length="208" mass="23695">MDFDRVADFDAEAVTGEDREAAVVVPVIEREPGEYYVLFTKRADHLSDHPGQMSFPGGGHEPEDDDLLRTALREANEEVGLDPQAAHVVGRLDDIRTVSNYSVRPFVVRIPDREYVPTDVDEVAEVVVLPVRELIDHGNYESERRDHPYYGDIRLHFFYVDGYTVWGATARMLVQFLELATDWEMPPEPDRVAGPDDDLPESVRDQVR</sequence>
<keyword evidence="4" id="KW-0378">Hydrolase</keyword>
<dbReference type="InterPro" id="IPR045121">
    <property type="entry name" value="CoAse"/>
</dbReference>
<name>A0A1I6LES3_9EURY</name>
<evidence type="ECO:0000256" key="1">
    <source>
        <dbReference type="ARBA" id="ARBA00001936"/>
    </source>
</evidence>
<evidence type="ECO:0000256" key="7">
    <source>
        <dbReference type="SAM" id="MobiDB-lite"/>
    </source>
</evidence>
<evidence type="ECO:0000259" key="8">
    <source>
        <dbReference type="PROSITE" id="PS51462"/>
    </source>
</evidence>
<dbReference type="PANTHER" id="PTHR12992:SF11">
    <property type="entry name" value="MITOCHONDRIAL COENZYME A DIPHOSPHATASE NUDT8"/>
    <property type="match status" value="1"/>
</dbReference>
<dbReference type="InterPro" id="IPR000086">
    <property type="entry name" value="NUDIX_hydrolase_dom"/>
</dbReference>
<dbReference type="CDD" id="cd03426">
    <property type="entry name" value="NUDIX_CoAse_Nudt7"/>
    <property type="match status" value="1"/>
</dbReference>
<dbReference type="PROSITE" id="PS51462">
    <property type="entry name" value="NUDIX"/>
    <property type="match status" value="1"/>
</dbReference>
<dbReference type="GO" id="GO:0046872">
    <property type="term" value="F:metal ion binding"/>
    <property type="evidence" value="ECO:0007669"/>
    <property type="project" value="UniProtKB-KW"/>
</dbReference>
<keyword evidence="6" id="KW-0464">Manganese</keyword>
<dbReference type="Proteomes" id="UP000199062">
    <property type="component" value="Unassembled WGS sequence"/>
</dbReference>
<evidence type="ECO:0000313" key="9">
    <source>
        <dbReference type="EMBL" id="SFS01976.1"/>
    </source>
</evidence>
<dbReference type="EMBL" id="FOZK01000002">
    <property type="protein sequence ID" value="SFS01976.1"/>
    <property type="molecule type" value="Genomic_DNA"/>
</dbReference>
<feature type="domain" description="Nudix hydrolase" evidence="8">
    <location>
        <begin position="18"/>
        <end position="155"/>
    </location>
</feature>
<comment type="cofactor">
    <cofactor evidence="1">
        <name>Mn(2+)</name>
        <dbReference type="ChEBI" id="CHEBI:29035"/>
    </cofactor>
</comment>
<protein>
    <submittedName>
        <fullName evidence="9">8-oxo-dGTP pyrophosphatase MutT, NUDIX family</fullName>
    </submittedName>
</protein>
<evidence type="ECO:0000313" key="10">
    <source>
        <dbReference type="Proteomes" id="UP000199062"/>
    </source>
</evidence>
<dbReference type="Gene3D" id="3.90.79.10">
    <property type="entry name" value="Nucleoside Triphosphate Pyrophosphohydrolase"/>
    <property type="match status" value="1"/>
</dbReference>
<dbReference type="RefSeq" id="WP_089816903.1">
    <property type="nucleotide sequence ID" value="NZ_FOZK01000002.1"/>
</dbReference>
<accession>A0A1I6LES3</accession>
<feature type="region of interest" description="Disordered" evidence="7">
    <location>
        <begin position="187"/>
        <end position="208"/>
    </location>
</feature>
<dbReference type="AlphaFoldDB" id="A0A1I6LES3"/>